<reference evidence="1" key="1">
    <citation type="submission" date="2020-02" db="EMBL/GenBank/DDBJ databases">
        <title>Genomic Insights into the Phylogeny and Genetic Plasticity of the Human and Animal Enteric Pathogen Clostridium perfringens.</title>
        <authorList>
            <person name="Feng Y."/>
            <person name="Hu Y."/>
        </authorList>
    </citation>
    <scope>NUCLEOTIDE SEQUENCE</scope>
    <source>
        <strain evidence="1">CP-08</strain>
    </source>
</reference>
<dbReference type="EMBL" id="JAALNF010000002">
    <property type="protein sequence ID" value="NGT90169.1"/>
    <property type="molecule type" value="Genomic_DNA"/>
</dbReference>
<comment type="caution">
    <text evidence="1">The sequence shown here is derived from an EMBL/GenBank/DDBJ whole genome shotgun (WGS) entry which is preliminary data.</text>
</comment>
<name>A0A6G4ZF69_CLOPF</name>
<organism evidence="1">
    <name type="scientific">Clostridium perfringens</name>
    <dbReference type="NCBI Taxonomy" id="1502"/>
    <lineage>
        <taxon>Bacteria</taxon>
        <taxon>Bacillati</taxon>
        <taxon>Bacillota</taxon>
        <taxon>Clostridia</taxon>
        <taxon>Eubacteriales</taxon>
        <taxon>Clostridiaceae</taxon>
        <taxon>Clostridium</taxon>
    </lineage>
</organism>
<accession>A0A6G4ZF69</accession>
<sequence length="45" mass="5047">MIYNKSKNFINGNLKLEALVASFLVFISSTNVVELNKKVNEFLGV</sequence>
<gene>
    <name evidence="1" type="ORF">G6Z02_08070</name>
</gene>
<protein>
    <submittedName>
        <fullName evidence="1">Riboflavin biosynthesis protein RibD</fullName>
    </submittedName>
</protein>
<dbReference type="RefSeq" id="WP_124228717.1">
    <property type="nucleotide sequence ID" value="NZ_CATNWV010000001.1"/>
</dbReference>
<dbReference type="AlphaFoldDB" id="A0A6G4ZF69"/>
<proteinExistence type="predicted"/>
<evidence type="ECO:0000313" key="1">
    <source>
        <dbReference type="EMBL" id="NGT90169.1"/>
    </source>
</evidence>